<dbReference type="InterPro" id="IPR000073">
    <property type="entry name" value="AB_hydrolase_1"/>
</dbReference>
<accession>A0A7W6MRV3</accession>
<sequence length="286" mass="31785">MHMTKHGIVTTSDGTNIHYTDTGEGRAIVLIPGWLSEAAIWEPQIAGLSTSYRVIAIDPRSQGDSDKPSFGHLPEARARDYKEVVDALELNRPVMVGWSMACGELMRYVELFGDEELGGIVMVDGLLPPEANPNVVPILAYFTNLLQRNRKQAIEEFLSVWYKTPQSETYLESVKRGTDKTPTDAAIALMHNMLVSNDFSGAFSRLSRPLLFAYQELLQQGADYLKSQLGERIQMERFDAAGHAVFVDNPVRFNAMIDEFVQRLPHVAVTEVGGGRGMTARGRLAQ</sequence>
<evidence type="ECO:0000259" key="2">
    <source>
        <dbReference type="Pfam" id="PF12697"/>
    </source>
</evidence>
<keyword evidence="1 3" id="KW-0378">Hydrolase</keyword>
<reference evidence="3 4" key="1">
    <citation type="submission" date="2020-08" db="EMBL/GenBank/DDBJ databases">
        <title>Genomic Encyclopedia of Type Strains, Phase IV (KMG-IV): sequencing the most valuable type-strain genomes for metagenomic binning, comparative biology and taxonomic classification.</title>
        <authorList>
            <person name="Goeker M."/>
        </authorList>
    </citation>
    <scope>NUCLEOTIDE SEQUENCE [LARGE SCALE GENOMIC DNA]</scope>
    <source>
        <strain evidence="3 4">DSM 103570</strain>
    </source>
</reference>
<feature type="domain" description="AB hydrolase-1" evidence="2">
    <location>
        <begin position="28"/>
        <end position="255"/>
    </location>
</feature>
<dbReference type="GO" id="GO:0033961">
    <property type="term" value="F:cis-stilbene-oxide hydrolase activity"/>
    <property type="evidence" value="ECO:0007669"/>
    <property type="project" value="UniProtKB-EC"/>
</dbReference>
<dbReference type="Gene3D" id="3.40.50.1820">
    <property type="entry name" value="alpha/beta hydrolase"/>
    <property type="match status" value="1"/>
</dbReference>
<dbReference type="Proteomes" id="UP000588647">
    <property type="component" value="Unassembled WGS sequence"/>
</dbReference>
<dbReference type="InterPro" id="IPR029058">
    <property type="entry name" value="AB_hydrolase_fold"/>
</dbReference>
<dbReference type="Pfam" id="PF12697">
    <property type="entry name" value="Abhydrolase_6"/>
    <property type="match status" value="1"/>
</dbReference>
<dbReference type="EC" id="3.3.2.9" evidence="3"/>
<dbReference type="PANTHER" id="PTHR43798">
    <property type="entry name" value="MONOACYLGLYCEROL LIPASE"/>
    <property type="match status" value="1"/>
</dbReference>
<dbReference type="PANTHER" id="PTHR43798:SF31">
    <property type="entry name" value="AB HYDROLASE SUPERFAMILY PROTEIN YCLE"/>
    <property type="match status" value="1"/>
</dbReference>
<proteinExistence type="predicted"/>
<comment type="caution">
    <text evidence="3">The sequence shown here is derived from an EMBL/GenBank/DDBJ whole genome shotgun (WGS) entry which is preliminary data.</text>
</comment>
<dbReference type="EMBL" id="JACIEM010000006">
    <property type="protein sequence ID" value="MBB4005373.1"/>
    <property type="molecule type" value="Genomic_DNA"/>
</dbReference>
<dbReference type="SUPFAM" id="SSF53474">
    <property type="entry name" value="alpha/beta-Hydrolases"/>
    <property type="match status" value="1"/>
</dbReference>
<evidence type="ECO:0000313" key="3">
    <source>
        <dbReference type="EMBL" id="MBB4005373.1"/>
    </source>
</evidence>
<gene>
    <name evidence="3" type="ORF">GGR03_004472</name>
</gene>
<evidence type="ECO:0000256" key="1">
    <source>
        <dbReference type="ARBA" id="ARBA00022801"/>
    </source>
</evidence>
<dbReference type="GO" id="GO:0016020">
    <property type="term" value="C:membrane"/>
    <property type="evidence" value="ECO:0007669"/>
    <property type="project" value="TreeGrafter"/>
</dbReference>
<dbReference type="AlphaFoldDB" id="A0A7W6MRV3"/>
<evidence type="ECO:0000313" key="4">
    <source>
        <dbReference type="Proteomes" id="UP000588647"/>
    </source>
</evidence>
<dbReference type="InterPro" id="IPR050266">
    <property type="entry name" value="AB_hydrolase_sf"/>
</dbReference>
<keyword evidence="4" id="KW-1185">Reference proteome</keyword>
<name>A0A7W6MRV3_9HYPH</name>
<organism evidence="3 4">
    <name type="scientific">Aurantimonas endophytica</name>
    <dbReference type="NCBI Taxonomy" id="1522175"/>
    <lineage>
        <taxon>Bacteria</taxon>
        <taxon>Pseudomonadati</taxon>
        <taxon>Pseudomonadota</taxon>
        <taxon>Alphaproteobacteria</taxon>
        <taxon>Hyphomicrobiales</taxon>
        <taxon>Aurantimonadaceae</taxon>
        <taxon>Aurantimonas</taxon>
    </lineage>
</organism>
<protein>
    <submittedName>
        <fullName evidence="3">Microsomal epoxide hydrolase</fullName>
        <ecNumber evidence="3">3.3.2.9</ecNumber>
    </submittedName>
</protein>